<sequence length="152" mass="17486">MAYIKEIRKLVGHRPLILTSASGALLNEHGEVLLQERADTGDWSFPGGYMEFGATFAETVVREFKEDAGIVVRPQKMLGMFDHDTYTYPNGDTVQPVNAFYLVTQVDSRQYPTKPSETVTTRYFNLRKPAPRFFNHQHVEMWTVLQEYLANH</sequence>
<organism evidence="4 5">
    <name type="scientific">Limosilactobacillus pontis</name>
    <dbReference type="NCBI Taxonomy" id="35787"/>
    <lineage>
        <taxon>Bacteria</taxon>
        <taxon>Bacillati</taxon>
        <taxon>Bacillota</taxon>
        <taxon>Bacilli</taxon>
        <taxon>Lactobacillales</taxon>
        <taxon>Lactobacillaceae</taxon>
        <taxon>Limosilactobacillus</taxon>
    </lineage>
</organism>
<name>A0A2J6NMF3_9LACO</name>
<dbReference type="EMBL" id="PNFV01000005">
    <property type="protein sequence ID" value="PMB82491.1"/>
    <property type="molecule type" value="Genomic_DNA"/>
</dbReference>
<dbReference type="InterPro" id="IPR015797">
    <property type="entry name" value="NUDIX_hydrolase-like_dom_sf"/>
</dbReference>
<dbReference type="Proteomes" id="UP000239920">
    <property type="component" value="Unassembled WGS sequence"/>
</dbReference>
<gene>
    <name evidence="4" type="ORF">CK797_05420</name>
</gene>
<feature type="domain" description="Nudix hydrolase" evidence="3">
    <location>
        <begin position="16"/>
        <end position="146"/>
    </location>
</feature>
<evidence type="ECO:0000313" key="4">
    <source>
        <dbReference type="EMBL" id="PMB82491.1"/>
    </source>
</evidence>
<reference evidence="4 5" key="1">
    <citation type="submission" date="2017-09" db="EMBL/GenBank/DDBJ databases">
        <title>Bacterial strain isolated from the female urinary microbiota.</title>
        <authorList>
            <person name="Thomas-White K."/>
            <person name="Kumar N."/>
            <person name="Forster S."/>
            <person name="Putonti C."/>
            <person name="Lawley T."/>
            <person name="Wolfe A.J."/>
        </authorList>
    </citation>
    <scope>NUCLEOTIDE SEQUENCE [LARGE SCALE GENOMIC DNA]</scope>
    <source>
        <strain evidence="4 5">UMB0683</strain>
    </source>
</reference>
<dbReference type="InterPro" id="IPR000086">
    <property type="entry name" value="NUDIX_hydrolase_dom"/>
</dbReference>
<evidence type="ECO:0000256" key="1">
    <source>
        <dbReference type="ARBA" id="ARBA00001946"/>
    </source>
</evidence>
<dbReference type="SUPFAM" id="SSF55811">
    <property type="entry name" value="Nudix"/>
    <property type="match status" value="1"/>
</dbReference>
<comment type="cofactor">
    <cofactor evidence="1">
        <name>Mg(2+)</name>
        <dbReference type="ChEBI" id="CHEBI:18420"/>
    </cofactor>
</comment>
<evidence type="ECO:0000256" key="2">
    <source>
        <dbReference type="ARBA" id="ARBA00022801"/>
    </source>
</evidence>
<evidence type="ECO:0000259" key="3">
    <source>
        <dbReference type="PROSITE" id="PS51462"/>
    </source>
</evidence>
<protein>
    <submittedName>
        <fullName evidence="4">NTP pyrophosphohydrolase</fullName>
    </submittedName>
</protein>
<dbReference type="PROSITE" id="PS51462">
    <property type="entry name" value="NUDIX"/>
    <property type="match status" value="1"/>
</dbReference>
<dbReference type="PANTHER" id="PTHR43046:SF2">
    <property type="entry name" value="8-OXO-DGTP DIPHOSPHATASE-RELATED"/>
    <property type="match status" value="1"/>
</dbReference>
<accession>A0A2J6NMF3</accession>
<keyword evidence="2 4" id="KW-0378">Hydrolase</keyword>
<dbReference type="AlphaFoldDB" id="A0A2J6NMF3"/>
<dbReference type="Pfam" id="PF00293">
    <property type="entry name" value="NUDIX"/>
    <property type="match status" value="1"/>
</dbReference>
<dbReference type="PANTHER" id="PTHR43046">
    <property type="entry name" value="GDP-MANNOSE MANNOSYL HYDROLASE"/>
    <property type="match status" value="1"/>
</dbReference>
<dbReference type="CDD" id="cd04677">
    <property type="entry name" value="NUDIX_Hydrolase"/>
    <property type="match status" value="1"/>
</dbReference>
<evidence type="ECO:0000313" key="5">
    <source>
        <dbReference type="Proteomes" id="UP000239920"/>
    </source>
</evidence>
<dbReference type="OrthoDB" id="9787476at2"/>
<dbReference type="RefSeq" id="WP_104688740.1">
    <property type="nucleotide sequence ID" value="NZ_JBKTHY010000002.1"/>
</dbReference>
<dbReference type="GO" id="GO:0016787">
    <property type="term" value="F:hydrolase activity"/>
    <property type="evidence" value="ECO:0007669"/>
    <property type="project" value="UniProtKB-KW"/>
</dbReference>
<comment type="caution">
    <text evidence="4">The sequence shown here is derived from an EMBL/GenBank/DDBJ whole genome shotgun (WGS) entry which is preliminary data.</text>
</comment>
<dbReference type="Gene3D" id="3.90.79.10">
    <property type="entry name" value="Nucleoside Triphosphate Pyrophosphohydrolase"/>
    <property type="match status" value="1"/>
</dbReference>
<proteinExistence type="predicted"/>